<protein>
    <submittedName>
        <fullName evidence="1">Uncharacterized protein</fullName>
    </submittedName>
</protein>
<keyword evidence="2" id="KW-1185">Reference proteome</keyword>
<reference evidence="2" key="1">
    <citation type="journal article" date="2023" name="G3 (Bethesda)">
        <title>Genome assembly and association tests identify interacting loci associated with vigor, precocity, and sex in interspecific pistachio rootstocks.</title>
        <authorList>
            <person name="Palmer W."/>
            <person name="Jacygrad E."/>
            <person name="Sagayaradj S."/>
            <person name="Cavanaugh K."/>
            <person name="Han R."/>
            <person name="Bertier L."/>
            <person name="Beede B."/>
            <person name="Kafkas S."/>
            <person name="Golino D."/>
            <person name="Preece J."/>
            <person name="Michelmore R."/>
        </authorList>
    </citation>
    <scope>NUCLEOTIDE SEQUENCE [LARGE SCALE GENOMIC DNA]</scope>
</reference>
<name>A0ACC0YK56_9ROSI</name>
<gene>
    <name evidence="1" type="ORF">Pint_22222</name>
</gene>
<organism evidence="1 2">
    <name type="scientific">Pistacia integerrima</name>
    <dbReference type="NCBI Taxonomy" id="434235"/>
    <lineage>
        <taxon>Eukaryota</taxon>
        <taxon>Viridiplantae</taxon>
        <taxon>Streptophyta</taxon>
        <taxon>Embryophyta</taxon>
        <taxon>Tracheophyta</taxon>
        <taxon>Spermatophyta</taxon>
        <taxon>Magnoliopsida</taxon>
        <taxon>eudicotyledons</taxon>
        <taxon>Gunneridae</taxon>
        <taxon>Pentapetalae</taxon>
        <taxon>rosids</taxon>
        <taxon>malvids</taxon>
        <taxon>Sapindales</taxon>
        <taxon>Anacardiaceae</taxon>
        <taxon>Pistacia</taxon>
    </lineage>
</organism>
<dbReference type="Proteomes" id="UP001163603">
    <property type="component" value="Chromosome 6"/>
</dbReference>
<evidence type="ECO:0000313" key="1">
    <source>
        <dbReference type="EMBL" id="KAJ0037833.1"/>
    </source>
</evidence>
<comment type="caution">
    <text evidence="1">The sequence shown here is derived from an EMBL/GenBank/DDBJ whole genome shotgun (WGS) entry which is preliminary data.</text>
</comment>
<proteinExistence type="predicted"/>
<accession>A0ACC0YK56</accession>
<evidence type="ECO:0000313" key="2">
    <source>
        <dbReference type="Proteomes" id="UP001163603"/>
    </source>
</evidence>
<sequence length="525" mass="59353">MGGFRSLKSLSKPPKCLNLSRPNTSISYGSLTNHHLTFYRSNRGVSDKTHEFIHAEQQHPDAKTETLNHKITEESERICKVVSNNTSNIDSSLNNASIEVSPTLVLEVLKRLSNAGVLALSFFRWAEKQKGFKHDAESYNALIESLGKIKQFKIIWELVSEMKSKGLLNKETFALISRRYARARKVQEAIDAFEKIEEFGLKLESSDFYRLIDTLSKSKNVEAAQEVFDKMKKRRFEPDIKSYTILLEGWGSAQNLSRLNEVYTEMKREGFEPDVVTYGIMVNAHCKVRKYDDAVELFREMEAKNCRPSPHVFCTLINGLGSDGRLNEALEFFELSKKSGFAPEAPTFNAVVGAYCSANQMHDAYRMVDEMRRLGVGPNSRTYDIILHRLSKAGKTEEAYSVFQKMSSEPGCEPTVSTFEIVIRMCCNEGNVDMAIRVWDHMKAKGVLPGMQLFSTLIHSLCLENKLGDACKYIEEMLNMGIRPPAKMFSNLKQALLDGGMAETALDLAMKIDKIRKTPLVSRGQ</sequence>
<dbReference type="EMBL" id="CM047741">
    <property type="protein sequence ID" value="KAJ0037833.1"/>
    <property type="molecule type" value="Genomic_DNA"/>
</dbReference>